<dbReference type="EMBL" id="RBVX01000001">
    <property type="protein sequence ID" value="RSL35126.1"/>
    <property type="molecule type" value="Genomic_DNA"/>
</dbReference>
<evidence type="ECO:0000256" key="3">
    <source>
        <dbReference type="ARBA" id="ARBA00009677"/>
    </source>
</evidence>
<dbReference type="Proteomes" id="UP000275076">
    <property type="component" value="Unassembled WGS sequence"/>
</dbReference>
<dbReference type="GO" id="GO:0005576">
    <property type="term" value="C:extracellular region"/>
    <property type="evidence" value="ECO:0007669"/>
    <property type="project" value="UniProtKB-SubCell"/>
</dbReference>
<dbReference type="PANTHER" id="PTHR30033">
    <property type="entry name" value="FLAGELLAR HOOK-ASSOCIATED PROTEIN 1"/>
    <property type="match status" value="1"/>
</dbReference>
<dbReference type="GO" id="GO:0009424">
    <property type="term" value="C:bacterial-type flagellum hook"/>
    <property type="evidence" value="ECO:0007669"/>
    <property type="project" value="InterPro"/>
</dbReference>
<evidence type="ECO:0000256" key="1">
    <source>
        <dbReference type="ARBA" id="ARBA00004365"/>
    </source>
</evidence>
<reference evidence="10 11" key="1">
    <citation type="submission" date="2018-10" db="EMBL/GenBank/DDBJ databases">
        <title>Draft genome sequence of Bacillus salarius IM0101, isolated from a hypersaline soil in Inner Mongolia, China.</title>
        <authorList>
            <person name="Yamprayoonswat W."/>
            <person name="Boonvisut S."/>
            <person name="Jumpathong W."/>
            <person name="Sittihan S."/>
            <person name="Ruangsuj P."/>
            <person name="Wanthongcharoen S."/>
            <person name="Thongpramul N."/>
            <person name="Pimmason S."/>
            <person name="Yu B."/>
            <person name="Yasawong M."/>
        </authorList>
    </citation>
    <scope>NUCLEOTIDE SEQUENCE [LARGE SCALE GENOMIC DNA]</scope>
    <source>
        <strain evidence="10 11">IM0101</strain>
    </source>
</reference>
<evidence type="ECO:0000256" key="4">
    <source>
        <dbReference type="ARBA" id="ARBA00016244"/>
    </source>
</evidence>
<keyword evidence="10" id="KW-0969">Cilium</keyword>
<dbReference type="Pfam" id="PF06429">
    <property type="entry name" value="Flg_bbr_C"/>
    <property type="match status" value="1"/>
</dbReference>
<evidence type="ECO:0000256" key="5">
    <source>
        <dbReference type="ARBA" id="ARBA00022525"/>
    </source>
</evidence>
<dbReference type="GO" id="GO:0005198">
    <property type="term" value="F:structural molecule activity"/>
    <property type="evidence" value="ECO:0007669"/>
    <property type="project" value="InterPro"/>
</dbReference>
<dbReference type="InterPro" id="IPR002371">
    <property type="entry name" value="FlgK"/>
</dbReference>
<accession>A0A3R9Q767</accession>
<organism evidence="10 11">
    <name type="scientific">Salibacterium salarium</name>
    <dbReference type="NCBI Taxonomy" id="284579"/>
    <lineage>
        <taxon>Bacteria</taxon>
        <taxon>Bacillati</taxon>
        <taxon>Bacillota</taxon>
        <taxon>Bacilli</taxon>
        <taxon>Bacillales</taxon>
        <taxon>Bacillaceae</taxon>
    </lineage>
</organism>
<evidence type="ECO:0000313" key="10">
    <source>
        <dbReference type="EMBL" id="RSL35126.1"/>
    </source>
</evidence>
<dbReference type="InterPro" id="IPR001444">
    <property type="entry name" value="Flag_bb_rod_N"/>
</dbReference>
<evidence type="ECO:0000256" key="2">
    <source>
        <dbReference type="ARBA" id="ARBA00004613"/>
    </source>
</evidence>
<dbReference type="RefSeq" id="WP_125553456.1">
    <property type="nucleotide sequence ID" value="NZ_RBVX01000001.1"/>
</dbReference>
<evidence type="ECO:0000259" key="7">
    <source>
        <dbReference type="Pfam" id="PF00460"/>
    </source>
</evidence>
<feature type="domain" description="Flagellar basal body rod protein N-terminal" evidence="7">
    <location>
        <begin position="8"/>
        <end position="37"/>
    </location>
</feature>
<proteinExistence type="inferred from homology"/>
<dbReference type="PANTHER" id="PTHR30033:SF1">
    <property type="entry name" value="FLAGELLAR HOOK-ASSOCIATED PROTEIN 1"/>
    <property type="match status" value="1"/>
</dbReference>
<feature type="domain" description="Flagellar basal-body/hook protein C-terminal" evidence="8">
    <location>
        <begin position="459"/>
        <end position="499"/>
    </location>
</feature>
<sequence length="506" mass="55906">MTSTFHGLETARRGMATQQAALYTTGHNISNANTDGYSRQRVNFAQTEPYPNGAARNAPQMPGQIGTGVEADFVQRIRSGYLDQQYRGESSQASYYETRHSSLERIEDLMNEPSDEGLSSQMDEFYNALQDLSANPEDSGARSVVKEQGVSLADTFNYMDDTLKANRQDLQNQITTNEDEINSILKNINNVNEQIGRVEPNGQMPNDHYDERDRLLDDLSEKVNIEVENLEPEGLAKDAAEGKVNVYLLNEEGNRMTSGGDDIKLIDGEELDYRQLDIAFDNNDEFSNTPQSTFNLASGGDAVNVDLKNSPGSLSAMIEDYGRSDSQEGTYPEVMQQLDDLVSDFANEFNSVHQAGQGLNEIENGTNDNNNFFDFDGDNAAGSIQVDSLIRNDPGNIAASQNGDAGDGSNAIELSNVKDDNFDGEYQSMIGDLAVETSEVQQQMNNTATIRDNVNSRRQEVSSVSLDEEMTNMIQFQHAYNAAARNITNVDEMLDRIINNMGLVGR</sequence>
<evidence type="ECO:0000313" key="11">
    <source>
        <dbReference type="Proteomes" id="UP000275076"/>
    </source>
</evidence>
<dbReference type="GO" id="GO:0044780">
    <property type="term" value="P:bacterial-type flagellum assembly"/>
    <property type="evidence" value="ECO:0007669"/>
    <property type="project" value="InterPro"/>
</dbReference>
<comment type="caution">
    <text evidence="10">The sequence shown here is derived from an EMBL/GenBank/DDBJ whole genome shotgun (WGS) entry which is preliminary data.</text>
</comment>
<keyword evidence="11" id="KW-1185">Reference proteome</keyword>
<dbReference type="Pfam" id="PF00460">
    <property type="entry name" value="Flg_bb_rod"/>
    <property type="match status" value="1"/>
</dbReference>
<gene>
    <name evidence="10" type="primary">flgK</name>
    <name evidence="10" type="ORF">D7Z54_00700</name>
</gene>
<protein>
    <recommendedName>
        <fullName evidence="4">Flagellar hook-associated protein 1</fullName>
    </recommendedName>
</protein>
<keyword evidence="6" id="KW-0975">Bacterial flagellum</keyword>
<comment type="subcellular location">
    <subcellularLocation>
        <location evidence="1">Bacterial flagellum</location>
    </subcellularLocation>
    <subcellularLocation>
        <location evidence="2">Secreted</location>
    </subcellularLocation>
</comment>
<dbReference type="SUPFAM" id="SSF64518">
    <property type="entry name" value="Phase 1 flagellin"/>
    <property type="match status" value="1"/>
</dbReference>
<name>A0A3R9Q767_9BACI</name>
<evidence type="ECO:0000259" key="9">
    <source>
        <dbReference type="Pfam" id="PF22638"/>
    </source>
</evidence>
<dbReference type="AlphaFoldDB" id="A0A3R9Q767"/>
<dbReference type="Pfam" id="PF22638">
    <property type="entry name" value="FlgK_D1"/>
    <property type="match status" value="1"/>
</dbReference>
<keyword evidence="10" id="KW-0966">Cell projection</keyword>
<dbReference type="InterPro" id="IPR053927">
    <property type="entry name" value="FlgK_helical"/>
</dbReference>
<keyword evidence="5" id="KW-0964">Secreted</keyword>
<dbReference type="NCBIfam" id="TIGR02492">
    <property type="entry name" value="flgK_ends"/>
    <property type="match status" value="1"/>
</dbReference>
<evidence type="ECO:0000256" key="6">
    <source>
        <dbReference type="ARBA" id="ARBA00023143"/>
    </source>
</evidence>
<comment type="similarity">
    <text evidence="3">Belongs to the flagella basal body rod proteins family.</text>
</comment>
<dbReference type="InterPro" id="IPR010930">
    <property type="entry name" value="Flg_bb/hook_C_dom"/>
</dbReference>
<feature type="domain" description="Flagellar hook-associated protein FlgK helical" evidence="9">
    <location>
        <begin position="103"/>
        <end position="361"/>
    </location>
</feature>
<evidence type="ECO:0000259" key="8">
    <source>
        <dbReference type="Pfam" id="PF06429"/>
    </source>
</evidence>
<dbReference type="OrthoDB" id="9802553at2"/>
<keyword evidence="10" id="KW-0282">Flagellum</keyword>